<accession>A0A6V8LGX0</accession>
<organism evidence="1 2">
    <name type="scientific">Phytohabitans rumicis</name>
    <dbReference type="NCBI Taxonomy" id="1076125"/>
    <lineage>
        <taxon>Bacteria</taxon>
        <taxon>Bacillati</taxon>
        <taxon>Actinomycetota</taxon>
        <taxon>Actinomycetes</taxon>
        <taxon>Micromonosporales</taxon>
        <taxon>Micromonosporaceae</taxon>
    </lineage>
</organism>
<dbReference type="AlphaFoldDB" id="A0A6V8LGX0"/>
<keyword evidence="2" id="KW-1185">Reference proteome</keyword>
<reference evidence="1 2" key="2">
    <citation type="submission" date="2020-03" db="EMBL/GenBank/DDBJ databases">
        <authorList>
            <person name="Ichikawa N."/>
            <person name="Kimura A."/>
            <person name="Kitahashi Y."/>
            <person name="Uohara A."/>
        </authorList>
    </citation>
    <scope>NUCLEOTIDE SEQUENCE [LARGE SCALE GENOMIC DNA]</scope>
    <source>
        <strain evidence="1 2">NBRC 108638</strain>
    </source>
</reference>
<proteinExistence type="predicted"/>
<comment type="caution">
    <text evidence="1">The sequence shown here is derived from an EMBL/GenBank/DDBJ whole genome shotgun (WGS) entry which is preliminary data.</text>
</comment>
<sequence>MAAARDLERRWGLTLVSFARSGSAAPLLRLQRLVQKVLDRHLVVGSDEPLVEFYDIEQLHCTHLTLTRSSAWGPVRLADFVKPGIETQRLCDILARETEGLGTITVRLDRLDLSDNGFQLLGSCADDDSTGRRSGLLDRLNTRLPRYFNLGRRAWDTDPARHGFVHMRLGFMKRPCRDYDSLVDDVARLFVDPITLTFADVTLVHHRYRSLRAPHAGSLRFPLNGRVRSDRVAPSFGHLNLM</sequence>
<name>A0A6V8LGX0_9ACTN</name>
<dbReference type="EMBL" id="BLPG01000001">
    <property type="protein sequence ID" value="GFJ93829.1"/>
    <property type="molecule type" value="Genomic_DNA"/>
</dbReference>
<dbReference type="Proteomes" id="UP000482960">
    <property type="component" value="Unassembled WGS sequence"/>
</dbReference>
<gene>
    <name evidence="1" type="ORF">Prum_074710</name>
</gene>
<evidence type="ECO:0000313" key="2">
    <source>
        <dbReference type="Proteomes" id="UP000482960"/>
    </source>
</evidence>
<evidence type="ECO:0000313" key="1">
    <source>
        <dbReference type="EMBL" id="GFJ93829.1"/>
    </source>
</evidence>
<reference evidence="1 2" key="1">
    <citation type="submission" date="2020-03" db="EMBL/GenBank/DDBJ databases">
        <title>Whole genome shotgun sequence of Phytohabitans rumicis NBRC 108638.</title>
        <authorList>
            <person name="Komaki H."/>
            <person name="Tamura T."/>
        </authorList>
    </citation>
    <scope>NUCLEOTIDE SEQUENCE [LARGE SCALE GENOMIC DNA]</scope>
    <source>
        <strain evidence="1 2">NBRC 108638</strain>
    </source>
</reference>
<protein>
    <submittedName>
        <fullName evidence="1">Uncharacterized protein</fullName>
    </submittedName>
</protein>